<name>A0A2U2DNT2_9HYPH</name>
<dbReference type="InterPro" id="IPR018060">
    <property type="entry name" value="HTH_AraC"/>
</dbReference>
<dbReference type="Proteomes" id="UP000245252">
    <property type="component" value="Unassembled WGS sequence"/>
</dbReference>
<evidence type="ECO:0000313" key="6">
    <source>
        <dbReference type="Proteomes" id="UP000245252"/>
    </source>
</evidence>
<dbReference type="PANTHER" id="PTHR47893">
    <property type="entry name" value="REGULATORY PROTEIN PCHR"/>
    <property type="match status" value="1"/>
</dbReference>
<gene>
    <name evidence="5" type="ORF">DEM27_17885</name>
</gene>
<dbReference type="InterPro" id="IPR053142">
    <property type="entry name" value="PchR_regulatory_protein"/>
</dbReference>
<feature type="domain" description="HTH araC/xylS-type" evidence="4">
    <location>
        <begin position="194"/>
        <end position="291"/>
    </location>
</feature>
<dbReference type="GO" id="GO:0003700">
    <property type="term" value="F:DNA-binding transcription factor activity"/>
    <property type="evidence" value="ECO:0007669"/>
    <property type="project" value="InterPro"/>
</dbReference>
<dbReference type="Gene3D" id="1.10.10.60">
    <property type="entry name" value="Homeodomain-like"/>
    <property type="match status" value="2"/>
</dbReference>
<dbReference type="OrthoDB" id="6670788at2"/>
<evidence type="ECO:0000259" key="4">
    <source>
        <dbReference type="PROSITE" id="PS01124"/>
    </source>
</evidence>
<dbReference type="InterPro" id="IPR018062">
    <property type="entry name" value="HTH_AraC-typ_CS"/>
</dbReference>
<accession>A0A2U2DNT2</accession>
<dbReference type="Pfam" id="PF12833">
    <property type="entry name" value="HTH_18"/>
    <property type="match status" value="1"/>
</dbReference>
<evidence type="ECO:0000313" key="5">
    <source>
        <dbReference type="EMBL" id="PWE54978.1"/>
    </source>
</evidence>
<comment type="caution">
    <text evidence="5">The sequence shown here is derived from an EMBL/GenBank/DDBJ whole genome shotgun (WGS) entry which is preliminary data.</text>
</comment>
<keyword evidence="2" id="KW-0238">DNA-binding</keyword>
<reference evidence="5 6" key="1">
    <citation type="submission" date="2018-05" db="EMBL/GenBank/DDBJ databases">
        <title>The draft genome of strain NS-104.</title>
        <authorList>
            <person name="Hang P."/>
            <person name="Jiang J."/>
        </authorList>
    </citation>
    <scope>NUCLEOTIDE SEQUENCE [LARGE SCALE GENOMIC DNA]</scope>
    <source>
        <strain evidence="5 6">NS-104</strain>
    </source>
</reference>
<dbReference type="SUPFAM" id="SSF46689">
    <property type="entry name" value="Homeodomain-like"/>
    <property type="match status" value="2"/>
</dbReference>
<keyword evidence="6" id="KW-1185">Reference proteome</keyword>
<dbReference type="AlphaFoldDB" id="A0A2U2DNT2"/>
<organism evidence="5 6">
    <name type="scientific">Metarhizobium album</name>
    <dbReference type="NCBI Taxonomy" id="2182425"/>
    <lineage>
        <taxon>Bacteria</taxon>
        <taxon>Pseudomonadati</taxon>
        <taxon>Pseudomonadota</taxon>
        <taxon>Alphaproteobacteria</taxon>
        <taxon>Hyphomicrobiales</taxon>
        <taxon>Rhizobiaceae</taxon>
        <taxon>Metarhizobium</taxon>
    </lineage>
</organism>
<dbReference type="RefSeq" id="WP_109459778.1">
    <property type="nucleotide sequence ID" value="NZ_QFBC01000008.1"/>
</dbReference>
<keyword evidence="3" id="KW-0804">Transcription</keyword>
<dbReference type="InterPro" id="IPR009057">
    <property type="entry name" value="Homeodomain-like_sf"/>
</dbReference>
<protein>
    <submittedName>
        <fullName evidence="5">AraC family transcriptional regulator</fullName>
    </submittedName>
</protein>
<proteinExistence type="predicted"/>
<sequence length="291" mass="33072">MQQRILPDVPQHLFVGAMDGVTTCTPDTELHDIWPKFIVMVILQGEQHFTIDGQRFDIDAGHGREASPVVFMLNVARFCKLQFINDSEVPLRKVMISAPFPWVERLIQSQPDGMPKLEAFFAQHLSQFSFRPSQHIVHLSEQIVDPPSAMRGELQTLYRRSHAMDILCHACALLLESEEGASARAGLMSRRQSERVREYIAANIRRDLTLETIAREVGLSTSSVQRHFKEHFGLTIFEFIRQKRLESARWALESDGVPIAQAAYIAGYNNPSSFTTAFKKAYGVSPKYRRA</sequence>
<evidence type="ECO:0000256" key="1">
    <source>
        <dbReference type="ARBA" id="ARBA00023015"/>
    </source>
</evidence>
<keyword evidence="1" id="KW-0805">Transcription regulation</keyword>
<evidence type="ECO:0000256" key="3">
    <source>
        <dbReference type="ARBA" id="ARBA00023163"/>
    </source>
</evidence>
<dbReference type="GO" id="GO:0043565">
    <property type="term" value="F:sequence-specific DNA binding"/>
    <property type="evidence" value="ECO:0007669"/>
    <property type="project" value="InterPro"/>
</dbReference>
<dbReference type="SMART" id="SM00342">
    <property type="entry name" value="HTH_ARAC"/>
    <property type="match status" value="1"/>
</dbReference>
<dbReference type="PROSITE" id="PS01124">
    <property type="entry name" value="HTH_ARAC_FAMILY_2"/>
    <property type="match status" value="1"/>
</dbReference>
<dbReference type="PROSITE" id="PS00041">
    <property type="entry name" value="HTH_ARAC_FAMILY_1"/>
    <property type="match status" value="1"/>
</dbReference>
<dbReference type="PANTHER" id="PTHR47893:SF1">
    <property type="entry name" value="REGULATORY PROTEIN PCHR"/>
    <property type="match status" value="1"/>
</dbReference>
<dbReference type="EMBL" id="QFBC01000008">
    <property type="protein sequence ID" value="PWE54978.1"/>
    <property type="molecule type" value="Genomic_DNA"/>
</dbReference>
<evidence type="ECO:0000256" key="2">
    <source>
        <dbReference type="ARBA" id="ARBA00023125"/>
    </source>
</evidence>